<protein>
    <submittedName>
        <fullName evidence="1">Uncharacterized protein</fullName>
    </submittedName>
</protein>
<reference evidence="1 2" key="1">
    <citation type="submission" date="2016-05" db="EMBL/GenBank/DDBJ databases">
        <title>Complete genome sequence of Novosphingobium guangzhouense SA925(T).</title>
        <authorList>
            <person name="Sha S."/>
        </authorList>
    </citation>
    <scope>NUCLEOTIDE SEQUENCE [LARGE SCALE GENOMIC DNA]</scope>
    <source>
        <strain evidence="1 2">SA925</strain>
    </source>
</reference>
<evidence type="ECO:0000313" key="1">
    <source>
        <dbReference type="EMBL" id="PNU06851.1"/>
    </source>
</evidence>
<dbReference type="Gene3D" id="3.40.50.2000">
    <property type="entry name" value="Glycogen Phosphorylase B"/>
    <property type="match status" value="1"/>
</dbReference>
<name>A0A2K2G734_9SPHN</name>
<dbReference type="Pfam" id="PF13692">
    <property type="entry name" value="Glyco_trans_1_4"/>
    <property type="match status" value="1"/>
</dbReference>
<dbReference type="AlphaFoldDB" id="A0A2K2G734"/>
<dbReference type="OrthoDB" id="9801609at2"/>
<gene>
    <name evidence="1" type="ORF">A8V01_01365</name>
</gene>
<organism evidence="1 2">
    <name type="scientific">Novosphingobium guangzhouense</name>
    <dbReference type="NCBI Taxonomy" id="1850347"/>
    <lineage>
        <taxon>Bacteria</taxon>
        <taxon>Pseudomonadati</taxon>
        <taxon>Pseudomonadota</taxon>
        <taxon>Alphaproteobacteria</taxon>
        <taxon>Sphingomonadales</taxon>
        <taxon>Sphingomonadaceae</taxon>
        <taxon>Novosphingobium</taxon>
    </lineage>
</organism>
<keyword evidence="2" id="KW-1185">Reference proteome</keyword>
<dbReference type="EMBL" id="LYMM01000001">
    <property type="protein sequence ID" value="PNU06851.1"/>
    <property type="molecule type" value="Genomic_DNA"/>
</dbReference>
<proteinExistence type="predicted"/>
<dbReference type="Proteomes" id="UP000236327">
    <property type="component" value="Unassembled WGS sequence"/>
</dbReference>
<dbReference type="SUPFAM" id="SSF53756">
    <property type="entry name" value="UDP-Glycosyltransferase/glycogen phosphorylase"/>
    <property type="match status" value="1"/>
</dbReference>
<comment type="caution">
    <text evidence="1">The sequence shown here is derived from an EMBL/GenBank/DDBJ whole genome shotgun (WGS) entry which is preliminary data.</text>
</comment>
<accession>A0A2K2G734</accession>
<evidence type="ECO:0000313" key="2">
    <source>
        <dbReference type="Proteomes" id="UP000236327"/>
    </source>
</evidence>
<sequence>MRPIVFLFPHDRMDVGGNSAQSRFMEACRVERPVQAASYGERIGGWVHLDDILTDPAVRSGCGGAPIFVIHWGPDIAMLLERLKGCDVVYFAHSTGWGMTMPPEVPILCVSRNTMAYWGRYAPNSYIAHVPNIVELPEASEMMHRDVDVLVQARKSSRYLLERLVPALREHCDVTLLDGWVEDLGAWFRRSKVYLYDSLEHWADVGATEGFGLPPLEAMGHGCTVFSSVNDALADYLDPGFNSHKLRVHSLAWDVDAIVRAVLAHDGSGMVCNGLEIYAPAQVTARLASVLQGVERFFAFTATTEPDIEDIWAQRKPGTLQRAKRAVRLLAGV</sequence>